<comment type="caution">
    <text evidence="11">The sequence shown here is derived from an EMBL/GenBank/DDBJ whole genome shotgun (WGS) entry which is preliminary data.</text>
</comment>
<dbReference type="GO" id="GO:0003899">
    <property type="term" value="F:DNA-directed RNA polymerase activity"/>
    <property type="evidence" value="ECO:0007669"/>
    <property type="project" value="UniProtKB-EC"/>
</dbReference>
<evidence type="ECO:0000313" key="11">
    <source>
        <dbReference type="EMBL" id="CAE8588991.1"/>
    </source>
</evidence>
<keyword evidence="8" id="KW-0812">Transmembrane</keyword>
<evidence type="ECO:0000256" key="4">
    <source>
        <dbReference type="ARBA" id="ARBA00022679"/>
    </source>
</evidence>
<dbReference type="OrthoDB" id="1927092at2759"/>
<dbReference type="GO" id="GO:0000428">
    <property type="term" value="C:DNA-directed RNA polymerase complex"/>
    <property type="evidence" value="ECO:0007669"/>
    <property type="project" value="UniProtKB-KW"/>
</dbReference>
<dbReference type="InterPro" id="IPR015712">
    <property type="entry name" value="DNA-dir_RNA_pol_su2"/>
</dbReference>
<keyword evidence="12" id="KW-1185">Reference proteome</keyword>
<dbReference type="InterPro" id="IPR007645">
    <property type="entry name" value="RNA_pol_Rpb2_3"/>
</dbReference>
<keyword evidence="8" id="KW-0472">Membrane</keyword>
<name>A0A813DU91_POLGL</name>
<keyword evidence="6" id="KW-0804">Transcription</keyword>
<dbReference type="Pfam" id="PF04565">
    <property type="entry name" value="RNA_pol_Rpb2_3"/>
    <property type="match status" value="1"/>
</dbReference>
<dbReference type="GO" id="GO:0032549">
    <property type="term" value="F:ribonucleoside binding"/>
    <property type="evidence" value="ECO:0007669"/>
    <property type="project" value="InterPro"/>
</dbReference>
<evidence type="ECO:0000256" key="6">
    <source>
        <dbReference type="ARBA" id="ARBA00023163"/>
    </source>
</evidence>
<dbReference type="GO" id="GO:0006351">
    <property type="term" value="P:DNA-templated transcription"/>
    <property type="evidence" value="ECO:0007669"/>
    <property type="project" value="InterPro"/>
</dbReference>
<organism evidence="11 12">
    <name type="scientific">Polarella glacialis</name>
    <name type="common">Dinoflagellate</name>
    <dbReference type="NCBI Taxonomy" id="89957"/>
    <lineage>
        <taxon>Eukaryota</taxon>
        <taxon>Sar</taxon>
        <taxon>Alveolata</taxon>
        <taxon>Dinophyceae</taxon>
        <taxon>Suessiales</taxon>
        <taxon>Suessiaceae</taxon>
        <taxon>Polarella</taxon>
    </lineage>
</organism>
<dbReference type="PANTHER" id="PTHR20856">
    <property type="entry name" value="DNA-DIRECTED RNA POLYMERASE I SUBUNIT 2"/>
    <property type="match status" value="1"/>
</dbReference>
<evidence type="ECO:0000256" key="2">
    <source>
        <dbReference type="ARBA" id="ARBA00012418"/>
    </source>
</evidence>
<accession>A0A813DU91</accession>
<evidence type="ECO:0000256" key="1">
    <source>
        <dbReference type="ARBA" id="ARBA00006835"/>
    </source>
</evidence>
<protein>
    <recommendedName>
        <fullName evidence="2">DNA-directed RNA polymerase</fullName>
        <ecNumber evidence="2">2.7.7.6</ecNumber>
    </recommendedName>
</protein>
<keyword evidence="5" id="KW-0548">Nucleotidyltransferase</keyword>
<dbReference type="SUPFAM" id="SSF64484">
    <property type="entry name" value="beta and beta-prime subunits of DNA dependent RNA-polymerase"/>
    <property type="match status" value="1"/>
</dbReference>
<evidence type="ECO:0000256" key="5">
    <source>
        <dbReference type="ARBA" id="ARBA00022695"/>
    </source>
</evidence>
<sequence length="322" mass="36773">MKTSWLTRSRIGLLGRRRFNERLGLNLDDEMLTKFDVLAAVDLAIDSDLGARTLQADDIDSLVNKRLRSAGEVMEMLVKLWLKTMEEKCGCLPLHVNAITGTASVRTQDTTIKDLYTFIVSQIWAENNRQLCDEVNALAELSQGRRISQVSELGLDKIKRIQGIRLIHSTHYGRVCPIETGEGMSAGITMTMSSSEYGQLNSFKSQVTRSNNTTNGKSRQTVIWNKLRSCYTKTTLDGEMEAPYQRVVRGRRLLKQPWDWLLSLRCSGCYFGFVCCCCRCCWLLFVVWVLSWISLLLVFLVPRSCLLLLLFCWYLLLLVLLF</sequence>
<dbReference type="InterPro" id="IPR007642">
    <property type="entry name" value="RNA_pol_Rpb2_2"/>
</dbReference>
<dbReference type="EMBL" id="CAJNNV010003430">
    <property type="protein sequence ID" value="CAE8588991.1"/>
    <property type="molecule type" value="Genomic_DNA"/>
</dbReference>
<proteinExistence type="inferred from homology"/>
<evidence type="ECO:0000256" key="3">
    <source>
        <dbReference type="ARBA" id="ARBA00022478"/>
    </source>
</evidence>
<reference evidence="11" key="1">
    <citation type="submission" date="2021-02" db="EMBL/GenBank/DDBJ databases">
        <authorList>
            <person name="Dougan E. K."/>
            <person name="Rhodes N."/>
            <person name="Thang M."/>
            <person name="Chan C."/>
        </authorList>
    </citation>
    <scope>NUCLEOTIDE SEQUENCE</scope>
</reference>
<dbReference type="Pfam" id="PF04561">
    <property type="entry name" value="RNA_pol_Rpb2_2"/>
    <property type="match status" value="1"/>
</dbReference>
<dbReference type="GO" id="GO:0003677">
    <property type="term" value="F:DNA binding"/>
    <property type="evidence" value="ECO:0007669"/>
    <property type="project" value="InterPro"/>
</dbReference>
<evidence type="ECO:0000259" key="10">
    <source>
        <dbReference type="Pfam" id="PF04565"/>
    </source>
</evidence>
<dbReference type="Proteomes" id="UP000654075">
    <property type="component" value="Unassembled WGS sequence"/>
</dbReference>
<feature type="domain" description="RNA polymerase Rpb2" evidence="9">
    <location>
        <begin position="8"/>
        <end position="68"/>
    </location>
</feature>
<comment type="similarity">
    <text evidence="1 7">Belongs to the RNA polymerase beta chain family.</text>
</comment>
<keyword evidence="4" id="KW-0808">Transferase</keyword>
<evidence type="ECO:0000256" key="7">
    <source>
        <dbReference type="RuleBase" id="RU000434"/>
    </source>
</evidence>
<dbReference type="EC" id="2.7.7.6" evidence="2"/>
<evidence type="ECO:0000259" key="9">
    <source>
        <dbReference type="Pfam" id="PF04561"/>
    </source>
</evidence>
<feature type="domain" description="RNA polymerase Rpb2" evidence="10">
    <location>
        <begin position="130"/>
        <end position="194"/>
    </location>
</feature>
<dbReference type="AlphaFoldDB" id="A0A813DU91"/>
<evidence type="ECO:0000256" key="8">
    <source>
        <dbReference type="SAM" id="Phobius"/>
    </source>
</evidence>
<keyword evidence="3" id="KW-0240">DNA-directed RNA polymerase</keyword>
<evidence type="ECO:0000313" key="12">
    <source>
        <dbReference type="Proteomes" id="UP000654075"/>
    </source>
</evidence>
<dbReference type="Gene3D" id="3.90.1100.10">
    <property type="match status" value="1"/>
</dbReference>
<gene>
    <name evidence="11" type="ORF">PGLA1383_LOCUS7772</name>
</gene>
<feature type="transmembrane region" description="Helical" evidence="8">
    <location>
        <begin position="305"/>
        <end position="321"/>
    </location>
</feature>
<keyword evidence="8" id="KW-1133">Transmembrane helix</keyword>